<keyword evidence="3" id="KW-1185">Reference proteome</keyword>
<proteinExistence type="predicted"/>
<feature type="transmembrane region" description="Helical" evidence="1">
    <location>
        <begin position="184"/>
        <end position="204"/>
    </location>
</feature>
<feature type="transmembrane region" description="Helical" evidence="1">
    <location>
        <begin position="103"/>
        <end position="124"/>
    </location>
</feature>
<accession>A0A2T0S7I1</accession>
<comment type="caution">
    <text evidence="2">The sequence shown here is derived from an EMBL/GenBank/DDBJ whole genome shotgun (WGS) entry which is preliminary data.</text>
</comment>
<reference evidence="2 3" key="1">
    <citation type="submission" date="2018-03" db="EMBL/GenBank/DDBJ databases">
        <title>Genomic Encyclopedia of Archaeal and Bacterial Type Strains, Phase II (KMG-II): from individual species to whole genera.</title>
        <authorList>
            <person name="Goeker M."/>
        </authorList>
    </citation>
    <scope>NUCLEOTIDE SEQUENCE [LARGE SCALE GENOMIC DNA]</scope>
    <source>
        <strain evidence="2 3">DSM 45348</strain>
    </source>
</reference>
<sequence>MTEDQPPLDPAESLRIIQRERAATVRRIMPDPRLLLWPWGVAWLLGFTVFFLRYGPDDRVYVAMPRWLPSVVLLALMFAAGLISGIVGARASRQVTGLTARQGTMYGLTWAFAFSGMITVLSRLGDQLPDGLANLIWAGSLTGLTGALHMAGGAVWNDRSMFFLGAFLSVVNAVGVILGPGWHALVVAVLGGGGMLVAGLVSWLRMPR</sequence>
<name>A0A2T0S7I1_9ACTN</name>
<keyword evidence="1" id="KW-1133">Transmembrane helix</keyword>
<evidence type="ECO:0000313" key="3">
    <source>
        <dbReference type="Proteomes" id="UP000239209"/>
    </source>
</evidence>
<keyword evidence="1" id="KW-0472">Membrane</keyword>
<evidence type="ECO:0000313" key="2">
    <source>
        <dbReference type="EMBL" id="PRY29372.1"/>
    </source>
</evidence>
<feature type="transmembrane region" description="Helical" evidence="1">
    <location>
        <begin position="67"/>
        <end position="91"/>
    </location>
</feature>
<dbReference type="Proteomes" id="UP000239209">
    <property type="component" value="Unassembled WGS sequence"/>
</dbReference>
<feature type="transmembrane region" description="Helical" evidence="1">
    <location>
        <begin position="136"/>
        <end position="156"/>
    </location>
</feature>
<evidence type="ECO:0000256" key="1">
    <source>
        <dbReference type="SAM" id="Phobius"/>
    </source>
</evidence>
<dbReference type="EMBL" id="PVZG01000006">
    <property type="protein sequence ID" value="PRY29372.1"/>
    <property type="molecule type" value="Genomic_DNA"/>
</dbReference>
<protein>
    <submittedName>
        <fullName evidence="2">Uncharacterized protein</fullName>
    </submittedName>
</protein>
<dbReference type="AlphaFoldDB" id="A0A2T0S7I1"/>
<dbReference type="RefSeq" id="WP_245908229.1">
    <property type="nucleotide sequence ID" value="NZ_PVZG01000006.1"/>
</dbReference>
<organism evidence="2 3">
    <name type="scientific">Pseudosporangium ferrugineum</name>
    <dbReference type="NCBI Taxonomy" id="439699"/>
    <lineage>
        <taxon>Bacteria</taxon>
        <taxon>Bacillati</taxon>
        <taxon>Actinomycetota</taxon>
        <taxon>Actinomycetes</taxon>
        <taxon>Micromonosporales</taxon>
        <taxon>Micromonosporaceae</taxon>
        <taxon>Pseudosporangium</taxon>
    </lineage>
</organism>
<feature type="transmembrane region" description="Helical" evidence="1">
    <location>
        <begin position="34"/>
        <end position="55"/>
    </location>
</feature>
<keyword evidence="1" id="KW-0812">Transmembrane</keyword>
<gene>
    <name evidence="2" type="ORF">CLV70_10689</name>
</gene>
<feature type="transmembrane region" description="Helical" evidence="1">
    <location>
        <begin position="161"/>
        <end position="178"/>
    </location>
</feature>